<gene>
    <name evidence="1" type="ORF">PGIGA_G00088730</name>
</gene>
<keyword evidence="2" id="KW-1185">Reference proteome</keyword>
<feature type="non-terminal residue" evidence="1">
    <location>
        <position position="97"/>
    </location>
</feature>
<sequence>MELELETANMVCQELNCGSLKSLDSARARVESAPNWLDHVKCRKHDSNLLKCPSSPWGQNNCDSRSDEVVHITCTEDGTFLRTHGTCSKFPLQKYCS</sequence>
<dbReference type="EMBL" id="CM040471">
    <property type="protein sequence ID" value="MCI4388673.1"/>
    <property type="molecule type" value="Genomic_DNA"/>
</dbReference>
<name>A0ACC5XBD9_PANGG</name>
<evidence type="ECO:0000313" key="1">
    <source>
        <dbReference type="EMBL" id="MCI4388673.1"/>
    </source>
</evidence>
<proteinExistence type="predicted"/>
<reference evidence="1 2" key="1">
    <citation type="journal article" date="2022" name="bioRxiv">
        <title>An ancient truncated duplication of the anti-Mullerian hormone receptor type 2 gene is a potential conserved master sex determinant in the Pangasiidae catfish family.</title>
        <authorList>
            <person name="Wen M."/>
            <person name="Pan Q."/>
            <person name="Jouanno E."/>
            <person name="Montfort J."/>
            <person name="Zahm M."/>
            <person name="Cabau C."/>
            <person name="Klopp C."/>
            <person name="Iampietro C."/>
            <person name="Roques C."/>
            <person name="Bouchez O."/>
            <person name="Castinel A."/>
            <person name="Donnadieu C."/>
            <person name="Parrinello H."/>
            <person name="Poncet C."/>
            <person name="Belmonte E."/>
            <person name="Gautier V."/>
            <person name="Avarre J.-C."/>
            <person name="Dugue R."/>
            <person name="Gustiano R."/>
            <person name="Ha T.T.T."/>
            <person name="Campet M."/>
            <person name="Sriphairoj K."/>
            <person name="Ribolli J."/>
            <person name="de Almeida F.L."/>
            <person name="Desvignes T."/>
            <person name="Postlethwait J.H."/>
            <person name="Bucao C.F."/>
            <person name="Robinson-Rechavi M."/>
            <person name="Bobe J."/>
            <person name="Herpin A."/>
            <person name="Guiguen Y."/>
        </authorList>
    </citation>
    <scope>NUCLEOTIDE SEQUENCE [LARGE SCALE GENOMIC DNA]</scope>
    <source>
        <strain evidence="1">YG-Dec2019</strain>
    </source>
</reference>
<protein>
    <submittedName>
        <fullName evidence="1">Uncharacterized protein</fullName>
    </submittedName>
</protein>
<dbReference type="Proteomes" id="UP000829447">
    <property type="component" value="Linkage Group LG18"/>
</dbReference>
<accession>A0ACC5XBD9</accession>
<comment type="caution">
    <text evidence="1">The sequence shown here is derived from an EMBL/GenBank/DDBJ whole genome shotgun (WGS) entry which is preliminary data.</text>
</comment>
<evidence type="ECO:0000313" key="2">
    <source>
        <dbReference type="Proteomes" id="UP000829447"/>
    </source>
</evidence>
<organism evidence="1 2">
    <name type="scientific">Pangasianodon gigas</name>
    <name type="common">Mekong giant catfish</name>
    <name type="synonym">Pangasius gigas</name>
    <dbReference type="NCBI Taxonomy" id="30993"/>
    <lineage>
        <taxon>Eukaryota</taxon>
        <taxon>Metazoa</taxon>
        <taxon>Chordata</taxon>
        <taxon>Craniata</taxon>
        <taxon>Vertebrata</taxon>
        <taxon>Euteleostomi</taxon>
        <taxon>Actinopterygii</taxon>
        <taxon>Neopterygii</taxon>
        <taxon>Teleostei</taxon>
        <taxon>Ostariophysi</taxon>
        <taxon>Siluriformes</taxon>
        <taxon>Pangasiidae</taxon>
        <taxon>Pangasianodon</taxon>
    </lineage>
</organism>